<dbReference type="Proteomes" id="UP000318995">
    <property type="component" value="Unassembled WGS sequence"/>
</dbReference>
<evidence type="ECO:0000313" key="3">
    <source>
        <dbReference type="Proteomes" id="UP000318995"/>
    </source>
</evidence>
<dbReference type="RefSeq" id="WP_146572632.1">
    <property type="nucleotide sequence ID" value="NZ_SJPH01000002.1"/>
</dbReference>
<feature type="domain" description="Thioesterase" evidence="1">
    <location>
        <begin position="7"/>
        <end position="93"/>
    </location>
</feature>
<dbReference type="AlphaFoldDB" id="A0A5C5WCK5"/>
<gene>
    <name evidence="2" type="ORF">Pla111_14040</name>
</gene>
<dbReference type="OrthoDB" id="211846at2"/>
<evidence type="ECO:0000259" key="1">
    <source>
        <dbReference type="Pfam" id="PF00975"/>
    </source>
</evidence>
<organism evidence="2 3">
    <name type="scientific">Botrimarina hoheduenensis</name>
    <dbReference type="NCBI Taxonomy" id="2528000"/>
    <lineage>
        <taxon>Bacteria</taxon>
        <taxon>Pseudomonadati</taxon>
        <taxon>Planctomycetota</taxon>
        <taxon>Planctomycetia</taxon>
        <taxon>Pirellulales</taxon>
        <taxon>Lacipirellulaceae</taxon>
        <taxon>Botrimarina</taxon>
    </lineage>
</organism>
<dbReference type="Gene3D" id="3.40.50.1820">
    <property type="entry name" value="alpha/beta hydrolase"/>
    <property type="match status" value="1"/>
</dbReference>
<dbReference type="InterPro" id="IPR029058">
    <property type="entry name" value="AB_hydrolase_fold"/>
</dbReference>
<proteinExistence type="predicted"/>
<protein>
    <submittedName>
        <fullName evidence="2">Thioesterase domain protein</fullName>
    </submittedName>
</protein>
<dbReference type="EMBL" id="SJPH01000002">
    <property type="protein sequence ID" value="TWT47781.1"/>
    <property type="molecule type" value="Genomic_DNA"/>
</dbReference>
<dbReference type="InterPro" id="IPR001031">
    <property type="entry name" value="Thioesterase"/>
</dbReference>
<accession>A0A5C5WCK5</accession>
<comment type="caution">
    <text evidence="2">The sequence shown here is derived from an EMBL/GenBank/DDBJ whole genome shotgun (WGS) entry which is preliminary data.</text>
</comment>
<keyword evidence="3" id="KW-1185">Reference proteome</keyword>
<name>A0A5C5WCK5_9BACT</name>
<sequence>MRTVLIPGLGADAELFYPQKEALGRELVVCLPQREPLAKSFTAAAEQLAHRMKHLGLTREPYQLGGMSFGGSLAVEMTRFLDRKPQRLMLIAANRTRATLPLRFAVARSLGGFVPRSVVPAFLRGGAGLLARRERLDAEQTQRLRGMSERVNYPLLMAGARAIAGWRFNDDDIEAQGVPVRQIHGRGDGVIPPVKRHVTDWIEEGRHLINWTHAERVNAWLMSP</sequence>
<dbReference type="SUPFAM" id="SSF53474">
    <property type="entry name" value="alpha/beta-Hydrolases"/>
    <property type="match status" value="1"/>
</dbReference>
<dbReference type="Pfam" id="PF00975">
    <property type="entry name" value="Thioesterase"/>
    <property type="match status" value="1"/>
</dbReference>
<reference evidence="2 3" key="1">
    <citation type="submission" date="2019-02" db="EMBL/GenBank/DDBJ databases">
        <title>Deep-cultivation of Planctomycetes and their phenomic and genomic characterization uncovers novel biology.</title>
        <authorList>
            <person name="Wiegand S."/>
            <person name="Jogler M."/>
            <person name="Boedeker C."/>
            <person name="Pinto D."/>
            <person name="Vollmers J."/>
            <person name="Rivas-Marin E."/>
            <person name="Kohn T."/>
            <person name="Peeters S.H."/>
            <person name="Heuer A."/>
            <person name="Rast P."/>
            <person name="Oberbeckmann S."/>
            <person name="Bunk B."/>
            <person name="Jeske O."/>
            <person name="Meyerdierks A."/>
            <person name="Storesund J.E."/>
            <person name="Kallscheuer N."/>
            <person name="Luecker S."/>
            <person name="Lage O.M."/>
            <person name="Pohl T."/>
            <person name="Merkel B.J."/>
            <person name="Hornburger P."/>
            <person name="Mueller R.-W."/>
            <person name="Bruemmer F."/>
            <person name="Labrenz M."/>
            <person name="Spormann A.M."/>
            <person name="Op Den Camp H."/>
            <person name="Overmann J."/>
            <person name="Amann R."/>
            <person name="Jetten M.S.M."/>
            <person name="Mascher T."/>
            <person name="Medema M.H."/>
            <person name="Devos D.P."/>
            <person name="Kaster A.-K."/>
            <person name="Ovreas L."/>
            <person name="Rohde M."/>
            <person name="Galperin M.Y."/>
            <person name="Jogler C."/>
        </authorList>
    </citation>
    <scope>NUCLEOTIDE SEQUENCE [LARGE SCALE GENOMIC DNA]</scope>
    <source>
        <strain evidence="2 3">Pla111</strain>
    </source>
</reference>
<evidence type="ECO:0000313" key="2">
    <source>
        <dbReference type="EMBL" id="TWT47781.1"/>
    </source>
</evidence>